<evidence type="ECO:0000313" key="10">
    <source>
        <dbReference type="EMBL" id="AFH49405.1"/>
    </source>
</evidence>
<dbReference type="Proteomes" id="UP000007394">
    <property type="component" value="Chromosome"/>
</dbReference>
<dbReference type="PATRIC" id="fig|945713.3.peg.1700"/>
<protein>
    <submittedName>
        <fullName evidence="10">ABC-type antimicrobial peptide transport system permease component</fullName>
    </submittedName>
</protein>
<evidence type="ECO:0000259" key="8">
    <source>
        <dbReference type="Pfam" id="PF02687"/>
    </source>
</evidence>
<dbReference type="PANTHER" id="PTHR30572">
    <property type="entry name" value="MEMBRANE COMPONENT OF TRANSPORTER-RELATED"/>
    <property type="match status" value="1"/>
</dbReference>
<dbReference type="EMBL" id="CP003418">
    <property type="protein sequence ID" value="AFH49405.1"/>
    <property type="molecule type" value="Genomic_DNA"/>
</dbReference>
<dbReference type="PANTHER" id="PTHR30572:SF4">
    <property type="entry name" value="ABC TRANSPORTER PERMEASE YTRF"/>
    <property type="match status" value="1"/>
</dbReference>
<feature type="transmembrane region" description="Helical" evidence="7">
    <location>
        <begin position="289"/>
        <end position="314"/>
    </location>
</feature>
<feature type="domain" description="ABC3 transporter permease C-terminal" evidence="8">
    <location>
        <begin position="293"/>
        <end position="404"/>
    </location>
</feature>
<dbReference type="RefSeq" id="WP_014560558.1">
    <property type="nucleotide sequence ID" value="NC_017464.1"/>
</dbReference>
<evidence type="ECO:0000256" key="6">
    <source>
        <dbReference type="ARBA" id="ARBA00038076"/>
    </source>
</evidence>
<dbReference type="AlphaFoldDB" id="I0AK98"/>
<dbReference type="Pfam" id="PF12704">
    <property type="entry name" value="MacB_PCD"/>
    <property type="match status" value="1"/>
</dbReference>
<evidence type="ECO:0000256" key="2">
    <source>
        <dbReference type="ARBA" id="ARBA00022475"/>
    </source>
</evidence>
<evidence type="ECO:0000256" key="4">
    <source>
        <dbReference type="ARBA" id="ARBA00022989"/>
    </source>
</evidence>
<reference evidence="10 11" key="1">
    <citation type="journal article" date="2012" name="Front. Microbiol.">
        <title>Complete genome of Ignavibacterium album, a metabolically versatile, flagellated, facultative anaerobe from the phylum Chlorobi.</title>
        <authorList>
            <person name="Liu Z."/>
            <person name="Frigaard N.-U."/>
            <person name="Vogl K."/>
            <person name="Iino T."/>
            <person name="Ohkuma M."/>
            <person name="Overmann J."/>
            <person name="Bryant D.A."/>
        </authorList>
    </citation>
    <scope>NUCLEOTIDE SEQUENCE [LARGE SCALE GENOMIC DNA]</scope>
    <source>
        <strain evidence="11">DSM 19864 / JCM 16511 / NBRC 101810 / Mat9-16</strain>
    </source>
</reference>
<keyword evidence="5 7" id="KW-0472">Membrane</keyword>
<dbReference type="GO" id="GO:0005886">
    <property type="term" value="C:plasma membrane"/>
    <property type="evidence" value="ECO:0007669"/>
    <property type="project" value="UniProtKB-SubCell"/>
</dbReference>
<keyword evidence="3 7" id="KW-0812">Transmembrane</keyword>
<evidence type="ECO:0000313" key="11">
    <source>
        <dbReference type="Proteomes" id="UP000007394"/>
    </source>
</evidence>
<evidence type="ECO:0000259" key="9">
    <source>
        <dbReference type="Pfam" id="PF12704"/>
    </source>
</evidence>
<keyword evidence="4 7" id="KW-1133">Transmembrane helix</keyword>
<gene>
    <name evidence="10" type="ordered locus">IALB_1698</name>
</gene>
<dbReference type="InterPro" id="IPR025857">
    <property type="entry name" value="MacB_PCD"/>
</dbReference>
<evidence type="ECO:0000256" key="1">
    <source>
        <dbReference type="ARBA" id="ARBA00004651"/>
    </source>
</evidence>
<dbReference type="STRING" id="945713.IALB_1698"/>
<comment type="similarity">
    <text evidence="6">Belongs to the ABC-4 integral membrane protein family.</text>
</comment>
<proteinExistence type="inferred from homology"/>
<keyword evidence="11" id="KW-1185">Reference proteome</keyword>
<name>I0AK98_IGNAJ</name>
<dbReference type="InterPro" id="IPR050250">
    <property type="entry name" value="Macrolide_Exporter_MacB"/>
</dbReference>
<dbReference type="HOGENOM" id="CLU_000604_8_0_10"/>
<organism evidence="10 11">
    <name type="scientific">Ignavibacterium album (strain DSM 19864 / JCM 16511 / NBRC 101810 / Mat9-16)</name>
    <dbReference type="NCBI Taxonomy" id="945713"/>
    <lineage>
        <taxon>Bacteria</taxon>
        <taxon>Pseudomonadati</taxon>
        <taxon>Ignavibacteriota</taxon>
        <taxon>Ignavibacteria</taxon>
        <taxon>Ignavibacteriales</taxon>
        <taxon>Ignavibacteriaceae</taxon>
        <taxon>Ignavibacterium</taxon>
    </lineage>
</organism>
<evidence type="ECO:0000256" key="5">
    <source>
        <dbReference type="ARBA" id="ARBA00023136"/>
    </source>
</evidence>
<keyword evidence="2" id="KW-1003">Cell membrane</keyword>
<dbReference type="GO" id="GO:0022857">
    <property type="term" value="F:transmembrane transporter activity"/>
    <property type="evidence" value="ECO:0007669"/>
    <property type="project" value="TreeGrafter"/>
</dbReference>
<accession>I0AK98</accession>
<dbReference type="InterPro" id="IPR003838">
    <property type="entry name" value="ABC3_permease_C"/>
</dbReference>
<dbReference type="KEGG" id="ial:IALB_1698"/>
<feature type="domain" description="MacB-like periplasmic core" evidence="9">
    <location>
        <begin position="27"/>
        <end position="251"/>
    </location>
</feature>
<sequence length="411" mass="45385">MRVILFEFKEGMMIALRAIASNKIRAMLTMLGIFIGVTVVVTMSTAIKGIDNSFQQGISSLGSDVLYIDKWAWFSNVEWWKMRNRRNITMEEFEKFKNLAKHPVAVAPVINTVQTVKYQERRVENVFINGSNADYVKTTNFTFSEGRFYSEIESNGSRQVAVIGSEVAKKLFPNLSPLDKTIKIGGENFRVVGVLAEQGSFILGPWNPDNQIYVPIGTIFKNFASNRWRSITINVRAASPAMVEETKAEAEGIMRKVRGLSYDQENDFSINQQEGLQENYNSVVGVIQIAGLFITGLSLFVGAIGIMNIMFVSVKERTKEIGLRKAIGAKRRTILAQFLLESSVICLVGGLAGLIAAIILSMIINQFIPTSIQIGSVILGIGISLLTGIVSGIAPAYTAAKMDPVEALRYE</sequence>
<comment type="subcellular location">
    <subcellularLocation>
        <location evidence="1">Cell membrane</location>
        <topology evidence="1">Multi-pass membrane protein</topology>
    </subcellularLocation>
</comment>
<evidence type="ECO:0000256" key="3">
    <source>
        <dbReference type="ARBA" id="ARBA00022692"/>
    </source>
</evidence>
<evidence type="ECO:0000256" key="7">
    <source>
        <dbReference type="SAM" id="Phobius"/>
    </source>
</evidence>
<feature type="transmembrane region" description="Helical" evidence="7">
    <location>
        <begin position="374"/>
        <end position="400"/>
    </location>
</feature>
<feature type="transmembrane region" description="Helical" evidence="7">
    <location>
        <begin position="335"/>
        <end position="368"/>
    </location>
</feature>
<dbReference type="Pfam" id="PF02687">
    <property type="entry name" value="FtsX"/>
    <property type="match status" value="1"/>
</dbReference>
<dbReference type="eggNOG" id="COG0577">
    <property type="taxonomic scope" value="Bacteria"/>
</dbReference>
<dbReference type="OrthoDB" id="9770036at2"/>